<dbReference type="EMBL" id="JBJQND010000002">
    <property type="protein sequence ID" value="KAL3884569.1"/>
    <property type="molecule type" value="Genomic_DNA"/>
</dbReference>
<protein>
    <recommendedName>
        <fullName evidence="3">Chitin-binding type-4 domain-containing protein</fullName>
    </recommendedName>
</protein>
<evidence type="ECO:0000313" key="4">
    <source>
        <dbReference type="EMBL" id="KAL3884569.1"/>
    </source>
</evidence>
<evidence type="ECO:0000259" key="3">
    <source>
        <dbReference type="Pfam" id="PF03067"/>
    </source>
</evidence>
<dbReference type="Pfam" id="PF03067">
    <property type="entry name" value="LPMO_10"/>
    <property type="match status" value="1"/>
</dbReference>
<reference evidence="4 5" key="1">
    <citation type="submission" date="2024-11" db="EMBL/GenBank/DDBJ databases">
        <title>Chromosome-level genome assembly of the freshwater bivalve Anodonta woodiana.</title>
        <authorList>
            <person name="Chen X."/>
        </authorList>
    </citation>
    <scope>NUCLEOTIDE SEQUENCE [LARGE SCALE GENOMIC DNA]</scope>
    <source>
        <strain evidence="4">MN2024</strain>
        <tissue evidence="4">Gills</tissue>
    </source>
</reference>
<evidence type="ECO:0000256" key="2">
    <source>
        <dbReference type="SAM" id="SignalP"/>
    </source>
</evidence>
<evidence type="ECO:0000313" key="5">
    <source>
        <dbReference type="Proteomes" id="UP001634394"/>
    </source>
</evidence>
<feature type="chain" id="PRO_5044746847" description="Chitin-binding type-4 domain-containing protein" evidence="2">
    <location>
        <begin position="26"/>
        <end position="709"/>
    </location>
</feature>
<sequence length="709" mass="79255">MMWKMCTRYRCIMLISLGFLDSTIGHGVLIDPPARNYMGEAGFDVPVNYNGNSLNCGGMMNHWQKNGGKCGLCGDPYQGPRDHEAGGIYATGTVGKCYPVDTGQISVTIKLTAYHGGYFEFRLCAHDDPQRNITQSCLDRHVLTISGTGSIKHDINSILLEYYVINIDLPDGITCTFCVLQWKYHAENSWGCDESGCGIGRGHQEQFYNCADIAILPSCLKANDTILRQADSAQRVNTLQSGTYLEKTDRSQLGRTICNGVGVWELVASMAEWCTQNCLGPTTYCPDSLCACKQVEDNSTKSNQELKPKNATADNEPNKIIREDEIQGDQTHTENRLRIPIADQAHRAQEAKPEFNNGRPDYRRKGRRVTHFLYLLDPVASGLVKGTSPGLYGSLLSPSFDNNDNKGRFFQDHWKSYGGHCWLSNSHEEEDHIDNLSNVTILSGKCHPAESRQFEVEVRIKEFSGDIGWKCSEGDCETRMRSKTASGNHDEFTKCLHRDCTQKAVFTKPKRGIVSGLNDDSKPVDMREMSDSSIVHSRHTEGTVSSTNSKCIPEHSVELNVFQPQQDSEKIAISETLWRPSKEAYHSIQDAEKRESVDAQVLRTPHSSTSYKMAHAAQFETTDPILAGSISNERHNGGHVCYGVRDWAGTKDMDDWCMYSCFHSDPYCPEEYCACSIADPIIMGRNMEKVGTCFCFGILSDFILREKRG</sequence>
<dbReference type="Proteomes" id="UP001634394">
    <property type="component" value="Unassembled WGS sequence"/>
</dbReference>
<keyword evidence="2" id="KW-0732">Signal</keyword>
<gene>
    <name evidence="4" type="ORF">ACJMK2_024702</name>
</gene>
<dbReference type="InterPro" id="IPR004302">
    <property type="entry name" value="Cellulose/chitin-bd_N"/>
</dbReference>
<name>A0ABD3XE63_SINWO</name>
<feature type="domain" description="Chitin-binding type-4" evidence="3">
    <location>
        <begin position="26"/>
        <end position="213"/>
    </location>
</feature>
<feature type="region of interest" description="Disordered" evidence="1">
    <location>
        <begin position="301"/>
        <end position="320"/>
    </location>
</feature>
<feature type="signal peptide" evidence="2">
    <location>
        <begin position="1"/>
        <end position="25"/>
    </location>
</feature>
<comment type="caution">
    <text evidence="4">The sequence shown here is derived from an EMBL/GenBank/DDBJ whole genome shotgun (WGS) entry which is preliminary data.</text>
</comment>
<accession>A0ABD3XE63</accession>
<proteinExistence type="predicted"/>
<keyword evidence="5" id="KW-1185">Reference proteome</keyword>
<organism evidence="4 5">
    <name type="scientific">Sinanodonta woodiana</name>
    <name type="common">Chinese pond mussel</name>
    <name type="synonym">Anodonta woodiana</name>
    <dbReference type="NCBI Taxonomy" id="1069815"/>
    <lineage>
        <taxon>Eukaryota</taxon>
        <taxon>Metazoa</taxon>
        <taxon>Spiralia</taxon>
        <taxon>Lophotrochozoa</taxon>
        <taxon>Mollusca</taxon>
        <taxon>Bivalvia</taxon>
        <taxon>Autobranchia</taxon>
        <taxon>Heteroconchia</taxon>
        <taxon>Palaeoheterodonta</taxon>
        <taxon>Unionida</taxon>
        <taxon>Unionoidea</taxon>
        <taxon>Unionidae</taxon>
        <taxon>Unioninae</taxon>
        <taxon>Sinanodonta</taxon>
    </lineage>
</organism>
<evidence type="ECO:0000256" key="1">
    <source>
        <dbReference type="SAM" id="MobiDB-lite"/>
    </source>
</evidence>
<dbReference type="AlphaFoldDB" id="A0ABD3XE63"/>